<feature type="domain" description="Acylamino-acid-releasing enzyme N-terminal" evidence="10">
    <location>
        <begin position="22"/>
        <end position="440"/>
    </location>
</feature>
<accession>A0AAD5VY24</accession>
<dbReference type="Pfam" id="PF00326">
    <property type="entry name" value="Peptidase_S9"/>
    <property type="match status" value="2"/>
</dbReference>
<dbReference type="Proteomes" id="UP001213000">
    <property type="component" value="Unassembled WGS sequence"/>
</dbReference>
<dbReference type="InterPro" id="IPR029058">
    <property type="entry name" value="AB_hydrolase_fold"/>
</dbReference>
<evidence type="ECO:0000256" key="1">
    <source>
        <dbReference type="ARBA" id="ARBA00000721"/>
    </source>
</evidence>
<comment type="catalytic activity">
    <reaction evidence="1">
        <text>Cleavage of an N-acetyl or N-formyl amino acid from the N-terminus of a polypeptide.</text>
        <dbReference type="EC" id="3.4.19.1"/>
    </reaction>
</comment>
<dbReference type="GO" id="GO:0008242">
    <property type="term" value="F:omega peptidase activity"/>
    <property type="evidence" value="ECO:0007669"/>
    <property type="project" value="UniProtKB-EC"/>
</dbReference>
<evidence type="ECO:0000256" key="3">
    <source>
        <dbReference type="ARBA" id="ARBA00010040"/>
    </source>
</evidence>
<dbReference type="SUPFAM" id="SSF53474">
    <property type="entry name" value="alpha/beta-Hydrolases"/>
    <property type="match status" value="1"/>
</dbReference>
<evidence type="ECO:0000256" key="2">
    <source>
        <dbReference type="ARBA" id="ARBA00004496"/>
    </source>
</evidence>
<dbReference type="PANTHER" id="PTHR42776">
    <property type="entry name" value="SERINE PEPTIDASE S9 FAMILY MEMBER"/>
    <property type="match status" value="1"/>
</dbReference>
<organism evidence="11 12">
    <name type="scientific">Leucocoprinus birnbaumii</name>
    <dbReference type="NCBI Taxonomy" id="56174"/>
    <lineage>
        <taxon>Eukaryota</taxon>
        <taxon>Fungi</taxon>
        <taxon>Dikarya</taxon>
        <taxon>Basidiomycota</taxon>
        <taxon>Agaricomycotina</taxon>
        <taxon>Agaricomycetes</taxon>
        <taxon>Agaricomycetidae</taxon>
        <taxon>Agaricales</taxon>
        <taxon>Agaricineae</taxon>
        <taxon>Agaricaceae</taxon>
        <taxon>Leucocoprinus</taxon>
    </lineage>
</organism>
<comment type="subunit">
    <text evidence="4">Homotetramer.</text>
</comment>
<protein>
    <recommendedName>
        <fullName evidence="5">acylaminoacyl-peptidase</fullName>
        <ecNumber evidence="5">3.4.19.1</ecNumber>
    </recommendedName>
    <alternativeName>
        <fullName evidence="8">Dipeptidyl-peptidase V</fullName>
    </alternativeName>
</protein>
<dbReference type="Pfam" id="PF19283">
    <property type="entry name" value="APEH_N"/>
    <property type="match status" value="1"/>
</dbReference>
<keyword evidence="6" id="KW-0963">Cytoplasm</keyword>
<keyword evidence="7" id="KW-0378">Hydrolase</keyword>
<dbReference type="Gene3D" id="3.40.50.1820">
    <property type="entry name" value="alpha/beta hydrolase"/>
    <property type="match status" value="1"/>
</dbReference>
<feature type="domain" description="Peptidase S9 prolyl oligopeptidase catalytic" evidence="9">
    <location>
        <begin position="500"/>
        <end position="607"/>
    </location>
</feature>
<evidence type="ECO:0000256" key="5">
    <source>
        <dbReference type="ARBA" id="ARBA00012917"/>
    </source>
</evidence>
<evidence type="ECO:0000313" key="11">
    <source>
        <dbReference type="EMBL" id="KAJ3573227.1"/>
    </source>
</evidence>
<evidence type="ECO:0000259" key="10">
    <source>
        <dbReference type="Pfam" id="PF19283"/>
    </source>
</evidence>
<keyword evidence="12" id="KW-1185">Reference proteome</keyword>
<dbReference type="GO" id="GO:0004252">
    <property type="term" value="F:serine-type endopeptidase activity"/>
    <property type="evidence" value="ECO:0007669"/>
    <property type="project" value="TreeGrafter"/>
</dbReference>
<proteinExistence type="inferred from homology"/>
<gene>
    <name evidence="11" type="ORF">NP233_g2564</name>
</gene>
<evidence type="ECO:0000256" key="7">
    <source>
        <dbReference type="ARBA" id="ARBA00022801"/>
    </source>
</evidence>
<dbReference type="PANTHER" id="PTHR42776:SF4">
    <property type="entry name" value="ACYLAMINO-ACID-RELEASING ENZYME"/>
    <property type="match status" value="1"/>
</dbReference>
<reference evidence="11" key="1">
    <citation type="submission" date="2022-07" db="EMBL/GenBank/DDBJ databases">
        <title>Genome Sequence of Leucocoprinus birnbaumii.</title>
        <authorList>
            <person name="Buettner E."/>
        </authorList>
    </citation>
    <scope>NUCLEOTIDE SEQUENCE</scope>
    <source>
        <strain evidence="11">VT141</strain>
    </source>
</reference>
<dbReference type="InterPro" id="IPR045550">
    <property type="entry name" value="AARE_N"/>
</dbReference>
<evidence type="ECO:0000256" key="4">
    <source>
        <dbReference type="ARBA" id="ARBA00011881"/>
    </source>
</evidence>
<comment type="subcellular location">
    <subcellularLocation>
        <location evidence="2">Cytoplasm</location>
    </subcellularLocation>
</comment>
<name>A0AAD5VY24_9AGAR</name>
<evidence type="ECO:0000256" key="8">
    <source>
        <dbReference type="ARBA" id="ARBA00032829"/>
    </source>
</evidence>
<dbReference type="AlphaFoldDB" id="A0AAD5VY24"/>
<dbReference type="EMBL" id="JANIEX010000110">
    <property type="protein sequence ID" value="KAJ3573227.1"/>
    <property type="molecule type" value="Genomic_DNA"/>
</dbReference>
<dbReference type="EC" id="3.4.19.1" evidence="5"/>
<comment type="caution">
    <text evidence="11">The sequence shown here is derived from an EMBL/GenBank/DDBJ whole genome shotgun (WGS) entry which is preliminary data.</text>
</comment>
<sequence length="759" mass="82997">MYTRLAEIPSPVSATFLNDEVVQIAYSTRNHTSNTKKTLNKIIPLSTSVTTKFPLQEAGEVVASTTSPSFTLRANLRETKQGNSTKRYIDIWAGNRTEISFEVTDYHDAFYLDEHLSTLVFSPSETALLYTAEANGPQSKSEDPYAKFRYKPNFGEGYGGKKRPRFFLLRWNEPGDADPSKTSKPILYEIHTEADNVLLGQGIFYPNGDETTIYATGYEFTPNGRMLGIKYCFNRPFGIWELRFKAQSSEENNKGDEKKRDLIVHSARKISGTNSARSPRIRQENNQSVLYWFAANSGGPHMSTSSLHSLDITSLDSVSPEETKTVIPIPEAPGPDFPGLYPPFNLPNYPFLKLDDGTTEIILQSGWGSRNTILSISPSTGAVKQLTPPGPALFSWALLASDGKNRIICSRSSPSTPYQVLLGVLSEKGLQWRVLDQPDLAPDVTSALQSIRTSIHPIPGRYPTETIVVRSVNEDSSPTKSSPLVTVPHGGPHGASTTAFSAANSALVLEGYTLSFPNYTGTPGYGQAHVYKLLGQCGTLDVEDVHASTLYVVNDLQLARLGKGEIFVMGGSHGGFIGAHLITRYPEVYSAAILRNPVISCGEVAGTDIPDWYFAEFGFSDDFPIKSAPASSDLSNASKSPSPPSFDAAPYITPQIFEKLYGFSPSTALYNYLKNRSQASKDVQHLPPVLLLIGAADQRVSPTQGASFYHLLKGAGERVEMLIFDGEGHPLEGVEAAKVGWEAALDWLKKFGRESENSS</sequence>
<dbReference type="GO" id="GO:0006508">
    <property type="term" value="P:proteolysis"/>
    <property type="evidence" value="ECO:0007669"/>
    <property type="project" value="InterPro"/>
</dbReference>
<dbReference type="SUPFAM" id="SSF82171">
    <property type="entry name" value="DPP6 N-terminal domain-like"/>
    <property type="match status" value="1"/>
</dbReference>
<comment type="similarity">
    <text evidence="3">Belongs to the peptidase S9C family.</text>
</comment>
<dbReference type="InterPro" id="IPR001375">
    <property type="entry name" value="Peptidase_S9_cat"/>
</dbReference>
<evidence type="ECO:0000313" key="12">
    <source>
        <dbReference type="Proteomes" id="UP001213000"/>
    </source>
</evidence>
<evidence type="ECO:0000256" key="6">
    <source>
        <dbReference type="ARBA" id="ARBA00022490"/>
    </source>
</evidence>
<dbReference type="GO" id="GO:0005737">
    <property type="term" value="C:cytoplasm"/>
    <property type="evidence" value="ECO:0007669"/>
    <property type="project" value="UniProtKB-SubCell"/>
</dbReference>
<feature type="domain" description="Peptidase S9 prolyl oligopeptidase catalytic" evidence="9">
    <location>
        <begin position="667"/>
        <end position="750"/>
    </location>
</feature>
<evidence type="ECO:0000259" key="9">
    <source>
        <dbReference type="Pfam" id="PF00326"/>
    </source>
</evidence>